<comment type="similarity">
    <text evidence="6">Belongs to the ABC-4 integral membrane protein family.</text>
</comment>
<feature type="transmembrane region" description="Helical" evidence="6">
    <location>
        <begin position="158"/>
        <end position="181"/>
    </location>
</feature>
<keyword evidence="2 6" id="KW-1003">Cell membrane</keyword>
<dbReference type="PANTHER" id="PTHR46795">
    <property type="entry name" value="ABC TRANSPORTER PERMEASE-RELATED-RELATED"/>
    <property type="match status" value="1"/>
</dbReference>
<dbReference type="GO" id="GO:0005886">
    <property type="term" value="C:plasma membrane"/>
    <property type="evidence" value="ECO:0007669"/>
    <property type="project" value="UniProtKB-SubCell"/>
</dbReference>
<keyword evidence="6" id="KW-0813">Transport</keyword>
<dbReference type="PIRSF" id="PIRSF018968">
    <property type="entry name" value="ABC_permease_BceB"/>
    <property type="match status" value="1"/>
</dbReference>
<dbReference type="InterPro" id="IPR027022">
    <property type="entry name" value="ABC_permease_BceB-typ"/>
</dbReference>
<dbReference type="Proteomes" id="UP000280696">
    <property type="component" value="Unassembled WGS sequence"/>
</dbReference>
<feature type="transmembrane region" description="Helical" evidence="6">
    <location>
        <begin position="558"/>
        <end position="584"/>
    </location>
</feature>
<evidence type="ECO:0000256" key="3">
    <source>
        <dbReference type="ARBA" id="ARBA00022692"/>
    </source>
</evidence>
<keyword evidence="5 6" id="KW-0472">Membrane</keyword>
<dbReference type="PANTHER" id="PTHR46795:SF3">
    <property type="entry name" value="ABC TRANSPORTER PERMEASE"/>
    <property type="match status" value="1"/>
</dbReference>
<evidence type="ECO:0000256" key="4">
    <source>
        <dbReference type="ARBA" id="ARBA00022989"/>
    </source>
</evidence>
<feature type="transmembrane region" description="Helical" evidence="6">
    <location>
        <begin position="20"/>
        <end position="41"/>
    </location>
</feature>
<keyword evidence="3 6" id="KW-0812">Transmembrane</keyword>
<dbReference type="GO" id="GO:0055085">
    <property type="term" value="P:transmembrane transport"/>
    <property type="evidence" value="ECO:0007669"/>
    <property type="project" value="UniProtKB-UniRule"/>
</dbReference>
<feature type="transmembrane region" description="Helical" evidence="6">
    <location>
        <begin position="61"/>
        <end position="87"/>
    </location>
</feature>
<feature type="transmembrane region" description="Helical" evidence="6">
    <location>
        <begin position="245"/>
        <end position="267"/>
    </location>
</feature>
<evidence type="ECO:0000256" key="6">
    <source>
        <dbReference type="PIRNR" id="PIRNR018968"/>
    </source>
</evidence>
<comment type="caution">
    <text evidence="8">The sequence shown here is derived from an EMBL/GenBank/DDBJ whole genome shotgun (WGS) entry which is preliminary data.</text>
</comment>
<organism evidence="8 9">
    <name type="scientific">Parablautia intestinalis</name>
    <dbReference type="NCBI Taxonomy" id="2320100"/>
    <lineage>
        <taxon>Bacteria</taxon>
        <taxon>Bacillati</taxon>
        <taxon>Bacillota</taxon>
        <taxon>Clostridia</taxon>
        <taxon>Lachnospirales</taxon>
        <taxon>Lachnospiraceae</taxon>
        <taxon>Parablautia</taxon>
    </lineage>
</organism>
<reference evidence="8 9" key="1">
    <citation type="submission" date="2018-09" db="EMBL/GenBank/DDBJ databases">
        <title>Murine metabolic-syndrome-specific gut microbial biobank.</title>
        <authorList>
            <person name="Liu C."/>
        </authorList>
    </citation>
    <scope>NUCLEOTIDE SEQUENCE [LARGE SCALE GENOMIC DNA]</scope>
    <source>
        <strain evidence="8 9">0.1xD8-82</strain>
    </source>
</reference>
<evidence type="ECO:0000256" key="5">
    <source>
        <dbReference type="ARBA" id="ARBA00023136"/>
    </source>
</evidence>
<comment type="subcellular location">
    <subcellularLocation>
        <location evidence="1 6">Cell membrane</location>
        <topology evidence="1 6">Multi-pass membrane protein</topology>
    </subcellularLocation>
</comment>
<evidence type="ECO:0000313" key="8">
    <source>
        <dbReference type="EMBL" id="RKI86919.1"/>
    </source>
</evidence>
<feature type="transmembrane region" description="Helical" evidence="6">
    <location>
        <begin position="654"/>
        <end position="678"/>
    </location>
</feature>
<sequence>MIFMLNKLALRNARRLWKDYLNYFLTLCMITALTFSFHSLLFSKDIYEMIHFGNNGELSTAGTMLVTFMAVSTVAILMIVAWLINYMTRFILEKRSREFAIYLLSGMKKKQIAALYMKENFYLGISALFAGLLLGSGLQQILFYVFYKSIGKNYRVNIEISAGSILLTIILYGACFMIALFRNKKKFFNMEIISLLNMDRQNETVNEKRNAIWKWLFYLSIGNVLFLYFLIFTGRITKWAAVFEMIGLVFTFYFFYLGLSAFLMKYIKSKGSLIYKKDCLFLMRQFSSKMRNTCFVLGTLSLLFMFALVGSSLAFMLSDYQNKQLNVEYPFDIILISDNTENDFVKEGTLINENTVPRSTLKYCVYQNGTSEMVDYLYQNLRLFSDKDSDPAMAEGRKAAAYYDYDVYMGITDYNSLRKMLGLTPVALQDNQYLIHMPNRVYQEIKDRSEKPQNSLHIGLDFAGFMTEGFAQNGHNGTDFLLVVPDKRLAGMKKYFSLMAVMASGNVPENLSESLYESAGKIRGYDELADYIKIGSEELFLMPATIQVKSREVLELKFLMSTLSFPLFYIGLVFLCVAFTVLSVQQLSDSNKYKFRYQILNKLGIGKKKIRNVVAKQLFLYYLCPVILSVIISAVFILYVGRQFVIYTGIHTEWILYFGISFVSFLGIYVLYFAVTYFQFNKNIEP</sequence>
<dbReference type="InterPro" id="IPR052536">
    <property type="entry name" value="ABC-4_Integral_Memb_Prot"/>
</dbReference>
<dbReference type="EMBL" id="RAYQ01000054">
    <property type="protein sequence ID" value="RKI86919.1"/>
    <property type="molecule type" value="Genomic_DNA"/>
</dbReference>
<dbReference type="AlphaFoldDB" id="A0A3A9A605"/>
<evidence type="ECO:0000259" key="7">
    <source>
        <dbReference type="Pfam" id="PF02687"/>
    </source>
</evidence>
<accession>A0A3A9A605</accession>
<dbReference type="Pfam" id="PF02687">
    <property type="entry name" value="FtsX"/>
    <property type="match status" value="1"/>
</dbReference>
<keyword evidence="4 6" id="KW-1133">Transmembrane helix</keyword>
<evidence type="ECO:0000256" key="1">
    <source>
        <dbReference type="ARBA" id="ARBA00004651"/>
    </source>
</evidence>
<dbReference type="InterPro" id="IPR003838">
    <property type="entry name" value="ABC3_permease_C"/>
</dbReference>
<keyword evidence="9" id="KW-1185">Reference proteome</keyword>
<feature type="domain" description="ABC3 transporter permease C-terminal" evidence="7">
    <location>
        <begin position="73"/>
        <end position="181"/>
    </location>
</feature>
<feature type="transmembrane region" description="Helical" evidence="6">
    <location>
        <begin position="618"/>
        <end position="642"/>
    </location>
</feature>
<name>A0A3A9A605_9FIRM</name>
<protein>
    <submittedName>
        <fullName evidence="8">ABC transporter permease</fullName>
    </submittedName>
</protein>
<feature type="transmembrane region" description="Helical" evidence="6">
    <location>
        <begin position="293"/>
        <end position="317"/>
    </location>
</feature>
<proteinExistence type="inferred from homology"/>
<evidence type="ECO:0000313" key="9">
    <source>
        <dbReference type="Proteomes" id="UP000280696"/>
    </source>
</evidence>
<gene>
    <name evidence="8" type="ORF">D7V94_22115</name>
</gene>
<evidence type="ECO:0000256" key="2">
    <source>
        <dbReference type="ARBA" id="ARBA00022475"/>
    </source>
</evidence>
<feature type="transmembrane region" description="Helical" evidence="6">
    <location>
        <begin position="215"/>
        <end position="233"/>
    </location>
</feature>
<feature type="transmembrane region" description="Helical" evidence="6">
    <location>
        <begin position="121"/>
        <end position="146"/>
    </location>
</feature>